<keyword evidence="2" id="KW-0722">Serine protease inhibitor</keyword>
<proteinExistence type="inferred from homology"/>
<feature type="compositionally biased region" description="Polar residues" evidence="4">
    <location>
        <begin position="1474"/>
        <end position="1484"/>
    </location>
</feature>
<feature type="compositionally biased region" description="Low complexity" evidence="4">
    <location>
        <begin position="892"/>
        <end position="907"/>
    </location>
</feature>
<keyword evidence="5" id="KW-0472">Membrane</keyword>
<feature type="region of interest" description="Disordered" evidence="4">
    <location>
        <begin position="1464"/>
        <end position="1488"/>
    </location>
</feature>
<keyword evidence="5" id="KW-1133">Transmembrane helix</keyword>
<feature type="compositionally biased region" description="Polar residues" evidence="4">
    <location>
        <begin position="582"/>
        <end position="607"/>
    </location>
</feature>
<evidence type="ECO:0000256" key="4">
    <source>
        <dbReference type="SAM" id="MobiDB-lite"/>
    </source>
</evidence>
<dbReference type="Pfam" id="PF00079">
    <property type="entry name" value="Serpin"/>
    <property type="match status" value="1"/>
</dbReference>
<dbReference type="InterPro" id="IPR023796">
    <property type="entry name" value="Serpin_dom"/>
</dbReference>
<dbReference type="EMBL" id="JBJJXI010000137">
    <property type="protein sequence ID" value="KAL3387290.1"/>
    <property type="molecule type" value="Genomic_DNA"/>
</dbReference>
<comment type="caution">
    <text evidence="7">The sequence shown here is derived from an EMBL/GenBank/DDBJ whole genome shotgun (WGS) entry which is preliminary data.</text>
</comment>
<gene>
    <name evidence="7" type="ORF">TKK_017259</name>
</gene>
<feature type="region of interest" description="Disordered" evidence="4">
    <location>
        <begin position="582"/>
        <end position="632"/>
    </location>
</feature>
<dbReference type="InterPro" id="IPR036186">
    <property type="entry name" value="Serpin_sf"/>
</dbReference>
<evidence type="ECO:0000313" key="8">
    <source>
        <dbReference type="Proteomes" id="UP001627154"/>
    </source>
</evidence>
<feature type="compositionally biased region" description="Basic and acidic residues" evidence="4">
    <location>
        <begin position="612"/>
        <end position="622"/>
    </location>
</feature>
<accession>A0ABD2W2J6</accession>
<feature type="compositionally biased region" description="Basic residues" evidence="4">
    <location>
        <begin position="2001"/>
        <end position="2010"/>
    </location>
</feature>
<feature type="region of interest" description="Disordered" evidence="4">
    <location>
        <begin position="1959"/>
        <end position="2022"/>
    </location>
</feature>
<feature type="compositionally biased region" description="Low complexity" evidence="4">
    <location>
        <begin position="96"/>
        <end position="106"/>
    </location>
</feature>
<dbReference type="PROSITE" id="PS00284">
    <property type="entry name" value="SERPIN"/>
    <property type="match status" value="1"/>
</dbReference>
<feature type="region of interest" description="Disordered" evidence="4">
    <location>
        <begin position="1372"/>
        <end position="1430"/>
    </location>
</feature>
<keyword evidence="1" id="KW-0646">Protease inhibitor</keyword>
<evidence type="ECO:0000256" key="3">
    <source>
        <dbReference type="RuleBase" id="RU000411"/>
    </source>
</evidence>
<evidence type="ECO:0000259" key="6">
    <source>
        <dbReference type="SMART" id="SM00093"/>
    </source>
</evidence>
<feature type="compositionally biased region" description="Basic and acidic residues" evidence="4">
    <location>
        <begin position="1974"/>
        <end position="1983"/>
    </location>
</feature>
<feature type="region of interest" description="Disordered" evidence="4">
    <location>
        <begin position="1310"/>
        <end position="1340"/>
    </location>
</feature>
<dbReference type="Gene3D" id="2.30.39.10">
    <property type="entry name" value="Alpha-1-antitrypsin, domain 1"/>
    <property type="match status" value="2"/>
</dbReference>
<dbReference type="InterPro" id="IPR042185">
    <property type="entry name" value="Serpin_sf_2"/>
</dbReference>
<sequence>MRRKTSITVTSGICHTSHFYANIKNKTNILISVAQVKMTIKRSTLTALAVLVIWGCTSVLGAALEQKSLSASTTPLMNNESIEVEARRKKVPSGAHLHQQQQQNYHQQHHPTAYKASAGSPGSPVNLFTPDDFQFYTLDSSGQLVKKQMTKQEIQGMIAAGAGAAAAASSNLPVDLSHHKTKIPQQEPKIADVVQNVQNVLKNELKKPVQIYSSGSSIPNIVNNQWSSMLPYILSGGSVDQQDVAQDTSILLPTLDSDAYVDVVPLQSDRVVPVYSAGVEQKNKVTSQKPAFAQNVNQKPVLLGNMALDGGILNSQDSVGHSPTQYNKPAKQPTQNIVQDAVDVKNNTYTKPTLYIPSSPSLQADAKDKYTHVHYQSVPIYSRPNQQDKVTTLVSETKQEATATVAPFKKPTYLTSATQRPLTTNSPPSTTRTTVRDNFPATIMNVGPMGGFKKPEIFHKPTPYRPTFEPINRLSTSDNYETTFRPIYTPMSQTTVAIESASPYRPVFSDKTNTVTFKPANFQFPVYEISSEPSSGLKVTIYPGNSFDTETTRKMPSTPVFNVPTQPSTVAFTTRKMSEAVTQASSSVTATPSLKSQESITEKSSNVSEISKTTEKVTEKTSETITEVPFQSSVSTEEESILNTRLPTTIIDIAPEETKKAPSATAQTEVSLKETESKDEKIIETTTSSNFKSEEIITTQFDAVDEITTESIIGKNSFDQKVEAESEFSSTVTNLLPKATSTLSPVTIDRSTEQTNLNFEDKTVEIDTPMIRPPSISEESTYSTIIPDVVQTTDLPKKSQDSLNEDNYNSRIEQTTIYPSTDDKIDESNDDAKQITTTENALNDVIKISLDEEASTIKVIPVYDDETLTYPTSPSVPSKINTLTTQVTEELSSQTSTTGPSSTSFTTQNIDTTETALPGLDEAFNNYMKEHYDSKIPAYTNDEISGWTTFPTLSYRSKTATDLPAIADEATEAFSEQILDSTTILPYTDASEITTIANSDDYSNKQQSKFDEAVNIATEVPSFEKVETPIIYLNLASSDSTEKNATPKLPEEFITNSSLTRIKTTNSAVDSDKILPNVETNTPPAAELYTLSSENSIQNNVASSLTTGVEKSKPDELVNSNVQETKNAEKSENIQESVTVFSTKLDEKTTEAITSVPDLLPYVESSTNTFPTEIPKIDINTQIPEIMAMLSNSDTPSQTEEDTDLMKSTFIPPLEKINEVINQLQNSPQNSEHSRYDYASELTTTIDPSDTFETLPKEETSTEIHSLHPMIEYPSKAAKDSGNDTFSMLDLTSRKDPKLPIESDIPSFTTTKIPDMLPSPLTTVSPISRPYPTGRPGLHSTKGVIEKIKATIDKSAGRINLEDEKTKSRLKPTEPMLNKVSIKNKPQNRRPTLESYTQTRRPTLETYPPRKSTVSVESFTKRPTFDSPPTRRATLETYVKKNTKPMNLNRPTINKISTARPTSIKTTMPAPVPTSKTTIEQSMAKSDEVSKDLEMTTVVNLKLEEDEEAMEVKRHNHGANQQQVKAQIVSLDHSSSAIGLDQSSKDLDKDVADFLNLCNELSFRFWTLANSDLNPSRSVTMSPFGMLSTLAMIFLGARGLTSIQMNDILKLDDVVKFNPHLVFQNITDTVTLARDQGIENAAFVKALYADRLKVRRIIPFYKEQAQQFYEGAVVDINFSTAGDILRRRTNLLIRKQTGGRIKDFVKGHTVPLRSPLTALSANVFQTSCDGAEASSEGRDGEMYFAVAQTVKQRKLVPIPAVVWKTGVSAGYEPSLDATAVALGDAKKPVSLIMIMPGQQGLTAPGDNLERLEQRLFGRGTDNSLDKLLKVIIPRRVEVQLPKFSHRSIVNVTNALKMLGFDHLFSRTADLKGINGAGHDLYLADMIQMNLFGTCGDENKPGNRHLSETYPGSSPRHTRAWDKYQVQGRSSVNDHFEITNNKTMEQSDVAELTAACEDEEINNDGDGTEQNLSPSERRNLERIKQLRLQIHARSMRRPQGGKQRRKCRTRRQTVDGTTSDKPRMKMDKPFLYLIRHNLTGLILHIGRFNPKSQA</sequence>
<dbReference type="InterPro" id="IPR042178">
    <property type="entry name" value="Serpin_sf_1"/>
</dbReference>
<dbReference type="PANTHER" id="PTHR11461">
    <property type="entry name" value="SERINE PROTEASE INHIBITOR, SERPIN"/>
    <property type="match status" value="1"/>
</dbReference>
<dbReference type="SMART" id="SM00093">
    <property type="entry name" value="SERPIN"/>
    <property type="match status" value="1"/>
</dbReference>
<evidence type="ECO:0000313" key="7">
    <source>
        <dbReference type="EMBL" id="KAL3387290.1"/>
    </source>
</evidence>
<feature type="region of interest" description="Disordered" evidence="4">
    <location>
        <begin position="88"/>
        <end position="121"/>
    </location>
</feature>
<dbReference type="InterPro" id="IPR023795">
    <property type="entry name" value="Serpin_CS"/>
</dbReference>
<dbReference type="GO" id="GO:0004867">
    <property type="term" value="F:serine-type endopeptidase inhibitor activity"/>
    <property type="evidence" value="ECO:0007669"/>
    <property type="project" value="UniProtKB-KW"/>
</dbReference>
<evidence type="ECO:0000256" key="5">
    <source>
        <dbReference type="SAM" id="Phobius"/>
    </source>
</evidence>
<feature type="transmembrane region" description="Helical" evidence="5">
    <location>
        <begin position="45"/>
        <end position="64"/>
    </location>
</feature>
<dbReference type="Gene3D" id="3.30.497.10">
    <property type="entry name" value="Antithrombin, subunit I, domain 2"/>
    <property type="match status" value="1"/>
</dbReference>
<feature type="region of interest" description="Disordered" evidence="4">
    <location>
        <begin position="891"/>
        <end position="913"/>
    </location>
</feature>
<reference evidence="7 8" key="1">
    <citation type="journal article" date="2024" name="bioRxiv">
        <title>A reference genome for Trichogramma kaykai: A tiny desert-dwelling parasitoid wasp with competing sex-ratio distorters.</title>
        <authorList>
            <person name="Culotta J."/>
            <person name="Lindsey A.R."/>
        </authorList>
    </citation>
    <scope>NUCLEOTIDE SEQUENCE [LARGE SCALE GENOMIC DNA]</scope>
    <source>
        <strain evidence="7 8">KSX58</strain>
    </source>
</reference>
<dbReference type="InterPro" id="IPR000215">
    <property type="entry name" value="Serpin_fam"/>
</dbReference>
<dbReference type="SUPFAM" id="SSF56574">
    <property type="entry name" value="Serpins"/>
    <property type="match status" value="1"/>
</dbReference>
<protein>
    <recommendedName>
        <fullName evidence="6">Serpin domain-containing protein</fullName>
    </recommendedName>
</protein>
<organism evidence="7 8">
    <name type="scientific">Trichogramma kaykai</name>
    <dbReference type="NCBI Taxonomy" id="54128"/>
    <lineage>
        <taxon>Eukaryota</taxon>
        <taxon>Metazoa</taxon>
        <taxon>Ecdysozoa</taxon>
        <taxon>Arthropoda</taxon>
        <taxon>Hexapoda</taxon>
        <taxon>Insecta</taxon>
        <taxon>Pterygota</taxon>
        <taxon>Neoptera</taxon>
        <taxon>Endopterygota</taxon>
        <taxon>Hymenoptera</taxon>
        <taxon>Apocrita</taxon>
        <taxon>Proctotrupomorpha</taxon>
        <taxon>Chalcidoidea</taxon>
        <taxon>Trichogrammatidae</taxon>
        <taxon>Trichogramma</taxon>
    </lineage>
</organism>
<dbReference type="PANTHER" id="PTHR11461:SF372">
    <property type="entry name" value="ACCESSORY GLAND PROTEIN ACP76A-RELATED"/>
    <property type="match status" value="1"/>
</dbReference>
<evidence type="ECO:0000256" key="2">
    <source>
        <dbReference type="ARBA" id="ARBA00022900"/>
    </source>
</evidence>
<comment type="similarity">
    <text evidence="3">Belongs to the serpin family.</text>
</comment>
<dbReference type="Proteomes" id="UP001627154">
    <property type="component" value="Unassembled WGS sequence"/>
</dbReference>
<name>A0ABD2W2J6_9HYME</name>
<keyword evidence="8" id="KW-1185">Reference proteome</keyword>
<evidence type="ECO:0000256" key="1">
    <source>
        <dbReference type="ARBA" id="ARBA00022690"/>
    </source>
</evidence>
<keyword evidence="5" id="KW-0812">Transmembrane</keyword>
<feature type="domain" description="Serpin" evidence="6">
    <location>
        <begin position="1565"/>
        <end position="2050"/>
    </location>
</feature>